<dbReference type="AlphaFoldDB" id="A0A7I7T490"/>
<evidence type="ECO:0000259" key="2">
    <source>
        <dbReference type="Pfam" id="PF03372"/>
    </source>
</evidence>
<organism evidence="3 4">
    <name type="scientific">Mycolicibacterium helvum</name>
    <dbReference type="NCBI Taxonomy" id="1534349"/>
    <lineage>
        <taxon>Bacteria</taxon>
        <taxon>Bacillati</taxon>
        <taxon>Actinomycetota</taxon>
        <taxon>Actinomycetes</taxon>
        <taxon>Mycobacteriales</taxon>
        <taxon>Mycobacteriaceae</taxon>
        <taxon>Mycolicibacterium</taxon>
    </lineage>
</organism>
<feature type="domain" description="Endonuclease/exonuclease/phosphatase" evidence="2">
    <location>
        <begin position="102"/>
        <end position="315"/>
    </location>
</feature>
<keyword evidence="1" id="KW-0812">Transmembrane</keyword>
<sequence>MSRSIRVGLLTAFTVVTLLLAILALIARTQPISNVQNLVLAVGAPYVSLAALAGLVAAASCRQRALSILAIVVLVATLAVQVSWYYLGRTTDVGAYQDIRLLSLNLRKGRADPDFVVRLANDSADAVTVTELTPEAVPRFIRAGIENQFPYSQLLANPDAGETGIWSRYPLSPLSESRHRGVSIPAARLQIPGLRFEPLVASVHVYSPVAGETNTVDEWRGAMAGAKVQLDNFARTAGAAAVIVGGDYNSTPDMRQFRDLLTNGYRDAVEQSGSGFAPTFPSNRKFPPVITIDHVLTRNATASSVRTIEVPGSDHRALLTTVRVPVDPTAS</sequence>
<dbReference type="SUPFAM" id="SSF56219">
    <property type="entry name" value="DNase I-like"/>
    <property type="match status" value="1"/>
</dbReference>
<dbReference type="InterPro" id="IPR005135">
    <property type="entry name" value="Endo/exonuclease/phosphatase"/>
</dbReference>
<accession>A0A7I7T490</accession>
<proteinExistence type="predicted"/>
<dbReference type="Pfam" id="PF03372">
    <property type="entry name" value="Exo_endo_phos"/>
    <property type="match status" value="1"/>
</dbReference>
<dbReference type="KEGG" id="mhev:MHEL_12680"/>
<dbReference type="Proteomes" id="UP000467148">
    <property type="component" value="Chromosome"/>
</dbReference>
<keyword evidence="4" id="KW-1185">Reference proteome</keyword>
<evidence type="ECO:0000256" key="1">
    <source>
        <dbReference type="SAM" id="Phobius"/>
    </source>
</evidence>
<dbReference type="EMBL" id="AP022596">
    <property type="protein sequence ID" value="BBY63025.1"/>
    <property type="molecule type" value="Genomic_DNA"/>
</dbReference>
<dbReference type="GO" id="GO:0003824">
    <property type="term" value="F:catalytic activity"/>
    <property type="evidence" value="ECO:0007669"/>
    <property type="project" value="InterPro"/>
</dbReference>
<dbReference type="Gene3D" id="3.60.10.10">
    <property type="entry name" value="Endonuclease/exonuclease/phosphatase"/>
    <property type="match status" value="1"/>
</dbReference>
<keyword evidence="1" id="KW-0472">Membrane</keyword>
<gene>
    <name evidence="3" type="ORF">MHEL_12680</name>
</gene>
<keyword evidence="1" id="KW-1133">Transmembrane helix</keyword>
<name>A0A7I7T490_9MYCO</name>
<reference evidence="3 4" key="1">
    <citation type="journal article" date="2019" name="Emerg. Microbes Infect.">
        <title>Comprehensive subspecies identification of 175 nontuberculous mycobacteria species based on 7547 genomic profiles.</title>
        <authorList>
            <person name="Matsumoto Y."/>
            <person name="Kinjo T."/>
            <person name="Motooka D."/>
            <person name="Nabeya D."/>
            <person name="Jung N."/>
            <person name="Uechi K."/>
            <person name="Horii T."/>
            <person name="Iida T."/>
            <person name="Fujita J."/>
            <person name="Nakamura S."/>
        </authorList>
    </citation>
    <scope>NUCLEOTIDE SEQUENCE [LARGE SCALE GENOMIC DNA]</scope>
    <source>
        <strain evidence="3 4">JCM 30396</strain>
    </source>
</reference>
<feature type="transmembrane region" description="Helical" evidence="1">
    <location>
        <begin position="39"/>
        <end position="59"/>
    </location>
</feature>
<dbReference type="InterPro" id="IPR036691">
    <property type="entry name" value="Endo/exonu/phosph_ase_sf"/>
</dbReference>
<evidence type="ECO:0000313" key="3">
    <source>
        <dbReference type="EMBL" id="BBY63025.1"/>
    </source>
</evidence>
<protein>
    <recommendedName>
        <fullName evidence="2">Endonuclease/exonuclease/phosphatase domain-containing protein</fullName>
    </recommendedName>
</protein>
<feature type="transmembrane region" description="Helical" evidence="1">
    <location>
        <begin position="66"/>
        <end position="87"/>
    </location>
</feature>
<evidence type="ECO:0000313" key="4">
    <source>
        <dbReference type="Proteomes" id="UP000467148"/>
    </source>
</evidence>
<dbReference type="RefSeq" id="WP_163746742.1">
    <property type="nucleotide sequence ID" value="NZ_AP022596.1"/>
</dbReference>